<gene>
    <name evidence="2" type="ORF">Taro_024812</name>
</gene>
<dbReference type="Proteomes" id="UP000652761">
    <property type="component" value="Unassembled WGS sequence"/>
</dbReference>
<sequence length="84" mass="9329">MRLHILNLSSTEVSCPCPNDIPNGKLPIRAWIHYNQPTTCKMVSMAEKQMGLLLSIPGIIAAIQLVNIPLLLQDELSYCLEQSP</sequence>
<accession>A0A843V797</accession>
<evidence type="ECO:0000313" key="2">
    <source>
        <dbReference type="EMBL" id="MQL92191.1"/>
    </source>
</evidence>
<evidence type="ECO:0000256" key="1">
    <source>
        <dbReference type="SAM" id="Phobius"/>
    </source>
</evidence>
<protein>
    <submittedName>
        <fullName evidence="2">Uncharacterized protein</fullName>
    </submittedName>
</protein>
<reference evidence="2" key="1">
    <citation type="submission" date="2017-07" db="EMBL/GenBank/DDBJ databases">
        <title>Taro Niue Genome Assembly and Annotation.</title>
        <authorList>
            <person name="Atibalentja N."/>
            <person name="Keating K."/>
            <person name="Fields C.J."/>
        </authorList>
    </citation>
    <scope>NUCLEOTIDE SEQUENCE</scope>
    <source>
        <strain evidence="2">Niue_2</strain>
        <tissue evidence="2">Leaf</tissue>
    </source>
</reference>
<evidence type="ECO:0000313" key="3">
    <source>
        <dbReference type="Proteomes" id="UP000652761"/>
    </source>
</evidence>
<dbReference type="AlphaFoldDB" id="A0A843V797"/>
<comment type="caution">
    <text evidence="2">The sequence shown here is derived from an EMBL/GenBank/DDBJ whole genome shotgun (WGS) entry which is preliminary data.</text>
</comment>
<dbReference type="EMBL" id="NMUH01001421">
    <property type="protein sequence ID" value="MQL92191.1"/>
    <property type="molecule type" value="Genomic_DNA"/>
</dbReference>
<feature type="transmembrane region" description="Helical" evidence="1">
    <location>
        <begin position="51"/>
        <end position="72"/>
    </location>
</feature>
<keyword evidence="1" id="KW-0472">Membrane</keyword>
<organism evidence="2 3">
    <name type="scientific">Colocasia esculenta</name>
    <name type="common">Wild taro</name>
    <name type="synonym">Arum esculentum</name>
    <dbReference type="NCBI Taxonomy" id="4460"/>
    <lineage>
        <taxon>Eukaryota</taxon>
        <taxon>Viridiplantae</taxon>
        <taxon>Streptophyta</taxon>
        <taxon>Embryophyta</taxon>
        <taxon>Tracheophyta</taxon>
        <taxon>Spermatophyta</taxon>
        <taxon>Magnoliopsida</taxon>
        <taxon>Liliopsida</taxon>
        <taxon>Araceae</taxon>
        <taxon>Aroideae</taxon>
        <taxon>Colocasieae</taxon>
        <taxon>Colocasia</taxon>
    </lineage>
</organism>
<proteinExistence type="predicted"/>
<keyword evidence="3" id="KW-1185">Reference proteome</keyword>
<keyword evidence="1" id="KW-0812">Transmembrane</keyword>
<name>A0A843V797_COLES</name>
<keyword evidence="1" id="KW-1133">Transmembrane helix</keyword>